<dbReference type="STRING" id="756499.Desde_4171"/>
<evidence type="ECO:0000256" key="8">
    <source>
        <dbReference type="RuleBase" id="RU363041"/>
    </source>
</evidence>
<dbReference type="OrthoDB" id="7843147at2"/>
<accession>I4AEP7</accession>
<protein>
    <recommendedName>
        <fullName evidence="8">Probable membrane transporter protein</fullName>
    </recommendedName>
</protein>
<evidence type="ECO:0000256" key="2">
    <source>
        <dbReference type="ARBA" id="ARBA00009142"/>
    </source>
</evidence>
<evidence type="ECO:0000256" key="1">
    <source>
        <dbReference type="ARBA" id="ARBA00004651"/>
    </source>
</evidence>
<keyword evidence="10" id="KW-1185">Reference proteome</keyword>
<feature type="transmembrane region" description="Helical" evidence="8">
    <location>
        <begin position="212"/>
        <end position="235"/>
    </location>
</feature>
<feature type="transmembrane region" description="Helical" evidence="8">
    <location>
        <begin position="74"/>
        <end position="93"/>
    </location>
</feature>
<dbReference type="EMBL" id="CP003348">
    <property type="protein sequence ID" value="AFM02432.1"/>
    <property type="molecule type" value="Genomic_DNA"/>
</dbReference>
<evidence type="ECO:0000313" key="9">
    <source>
        <dbReference type="EMBL" id="AFM02432.1"/>
    </source>
</evidence>
<keyword evidence="6 8" id="KW-1133">Transmembrane helix</keyword>
<dbReference type="Pfam" id="PF01925">
    <property type="entry name" value="TauE"/>
    <property type="match status" value="1"/>
</dbReference>
<keyword evidence="4 8" id="KW-1003">Cell membrane</keyword>
<keyword evidence="3" id="KW-0813">Transport</keyword>
<comment type="subcellular location">
    <subcellularLocation>
        <location evidence="1 8">Cell membrane</location>
        <topology evidence="1 8">Multi-pass membrane protein</topology>
    </subcellularLocation>
</comment>
<feature type="transmembrane region" description="Helical" evidence="8">
    <location>
        <begin position="247"/>
        <end position="268"/>
    </location>
</feature>
<reference evidence="10" key="1">
    <citation type="submission" date="2012-06" db="EMBL/GenBank/DDBJ databases">
        <title>Complete sequence of Desulfitobacterium dehalogenans ATCC 51507.</title>
        <authorList>
            <person name="Lucas S."/>
            <person name="Han J."/>
            <person name="Lapidus A."/>
            <person name="Cheng J.-F."/>
            <person name="Goodwin L."/>
            <person name="Pitluck S."/>
            <person name="Peters L."/>
            <person name="Ovchinnikova G."/>
            <person name="Teshima H."/>
            <person name="Detter J.C."/>
            <person name="Han C."/>
            <person name="Tapia R."/>
            <person name="Land M."/>
            <person name="Hauser L."/>
            <person name="Kyrpides N."/>
            <person name="Ivanova N."/>
            <person name="Pagani I."/>
            <person name="Kruse T."/>
            <person name="de Vos W.M."/>
            <person name="Smidt H."/>
            <person name="Woyke T."/>
        </authorList>
    </citation>
    <scope>NUCLEOTIDE SEQUENCE [LARGE SCALE GENOMIC DNA]</scope>
    <source>
        <strain evidence="10">ATCC 51507 / DSM 9161 / JW/IU-DC1</strain>
    </source>
</reference>
<dbReference type="InterPro" id="IPR002781">
    <property type="entry name" value="TM_pro_TauE-like"/>
</dbReference>
<evidence type="ECO:0000256" key="3">
    <source>
        <dbReference type="ARBA" id="ARBA00022448"/>
    </source>
</evidence>
<dbReference type="eggNOG" id="COG0730">
    <property type="taxonomic scope" value="Bacteria"/>
</dbReference>
<evidence type="ECO:0000256" key="6">
    <source>
        <dbReference type="ARBA" id="ARBA00022989"/>
    </source>
</evidence>
<keyword evidence="5 8" id="KW-0812">Transmembrane</keyword>
<dbReference type="RefSeq" id="WP_014795902.1">
    <property type="nucleotide sequence ID" value="NC_018017.1"/>
</dbReference>
<feature type="transmembrane region" description="Helical" evidence="8">
    <location>
        <begin position="186"/>
        <end position="206"/>
    </location>
</feature>
<feature type="transmembrane region" description="Helical" evidence="8">
    <location>
        <begin position="99"/>
        <end position="118"/>
    </location>
</feature>
<proteinExistence type="inferred from homology"/>
<dbReference type="PANTHER" id="PTHR30269">
    <property type="entry name" value="TRANSMEMBRANE PROTEIN YFCA"/>
    <property type="match status" value="1"/>
</dbReference>
<dbReference type="PANTHER" id="PTHR30269:SF37">
    <property type="entry name" value="MEMBRANE TRANSPORTER PROTEIN"/>
    <property type="match status" value="1"/>
</dbReference>
<reference evidence="9 10" key="2">
    <citation type="journal article" date="2015" name="J. Bacteriol.">
        <title>Genomic, proteomic, and biochemical analysis of the organohalide respiratory pathway in Desulfitobacterium dehalogenans.</title>
        <authorList>
            <person name="Kruse T."/>
            <person name="van de Pas B.A."/>
            <person name="Atteia A."/>
            <person name="Krab K."/>
            <person name="Hagen W.R."/>
            <person name="Goodwin L."/>
            <person name="Chain P."/>
            <person name="Boeren S."/>
            <person name="Maphosa F."/>
            <person name="Schraa G."/>
            <person name="de Vos W.M."/>
            <person name="van der Oost J."/>
            <person name="Smidt H."/>
            <person name="Stams A.J."/>
        </authorList>
    </citation>
    <scope>NUCLEOTIDE SEQUENCE [LARGE SCALE GENOMIC DNA]</scope>
    <source>
        <strain evidence="10">ATCC 51507 / DSM 9161 / JW/IU-DC1</strain>
    </source>
</reference>
<dbReference type="AlphaFoldDB" id="I4AEP7"/>
<organism evidence="9 10">
    <name type="scientific">Desulfitobacterium dehalogenans (strain ATCC 51507 / DSM 9161 / JW/IU-DC1)</name>
    <dbReference type="NCBI Taxonomy" id="756499"/>
    <lineage>
        <taxon>Bacteria</taxon>
        <taxon>Bacillati</taxon>
        <taxon>Bacillota</taxon>
        <taxon>Clostridia</taxon>
        <taxon>Eubacteriales</taxon>
        <taxon>Desulfitobacteriaceae</taxon>
        <taxon>Desulfitobacterium</taxon>
    </lineage>
</organism>
<sequence>MEMLSGELWLVMSGITFFATFIQVLTGFGFGLVAVPLLLFVLPSQQALLAGMILSMMGSALQGFKMRQLARWDLILRLLLLSIPGLVMGVALSGYMNEVYIKGVVGIILIGYVFYQWLQLKGSASEKKIPVATAPVEEEGSINVSSKGFTLVAFSSGLLNGLAAIPGPPVVALLIKHLSKDAFQATTVNFFFFQYAMTTASKILVFRESFTLSFGIVLVSMILAVILGYVAGQPLRKKINEAQFKKLVYGLLLVIGLTSIAEPLKVLFL</sequence>
<evidence type="ECO:0000313" key="10">
    <source>
        <dbReference type="Proteomes" id="UP000006053"/>
    </source>
</evidence>
<gene>
    <name evidence="9" type="ordered locus">Desde_4171</name>
</gene>
<keyword evidence="7 8" id="KW-0472">Membrane</keyword>
<dbReference type="InterPro" id="IPR052017">
    <property type="entry name" value="TSUP"/>
</dbReference>
<comment type="similarity">
    <text evidence="2 8">Belongs to the 4-toluene sulfonate uptake permease (TSUP) (TC 2.A.102) family.</text>
</comment>
<dbReference type="HOGENOM" id="CLU_054750_5_2_9"/>
<dbReference type="GO" id="GO:0005886">
    <property type="term" value="C:plasma membrane"/>
    <property type="evidence" value="ECO:0007669"/>
    <property type="project" value="UniProtKB-SubCell"/>
</dbReference>
<name>I4AEP7_DESDJ</name>
<evidence type="ECO:0000256" key="5">
    <source>
        <dbReference type="ARBA" id="ARBA00022692"/>
    </source>
</evidence>
<dbReference type="KEGG" id="ddh:Desde_4171"/>
<evidence type="ECO:0000256" key="7">
    <source>
        <dbReference type="ARBA" id="ARBA00023136"/>
    </source>
</evidence>
<dbReference type="Proteomes" id="UP000006053">
    <property type="component" value="Chromosome"/>
</dbReference>
<evidence type="ECO:0000256" key="4">
    <source>
        <dbReference type="ARBA" id="ARBA00022475"/>
    </source>
</evidence>